<feature type="transmembrane region" description="Helical" evidence="3">
    <location>
        <begin position="1467"/>
        <end position="1487"/>
    </location>
</feature>
<evidence type="ECO:0000256" key="2">
    <source>
        <dbReference type="SAM" id="MobiDB-lite"/>
    </source>
</evidence>
<evidence type="ECO:0000256" key="3">
    <source>
        <dbReference type="SAM" id="Phobius"/>
    </source>
</evidence>
<protein>
    <recommendedName>
        <fullName evidence="4">Potassium channel tetramerisation-type BTB domain-containing protein</fullName>
    </recommendedName>
</protein>
<keyword evidence="3" id="KW-0472">Membrane</keyword>
<dbReference type="GO" id="GO:0042054">
    <property type="term" value="F:histone methyltransferase activity"/>
    <property type="evidence" value="ECO:0007669"/>
    <property type="project" value="TreeGrafter"/>
</dbReference>
<sequence>MVDSSPGQQPLAELVCTYEGAPGGFALKMRLPPRTTAGKVVDGYCKQYAKKGHGALAPQALVLDCDGVHLPREAAVPAGARVAVVRAGGAAVSASWPAADRVFDAAAEASAALSAADAFEAKIARAERCGDYAGAVHYYGRLLAALRRGAGAGSADVARRASAARRSCLVDFAKAVVYAAELDHDTPEDLDPALLRPAFCTRATIAEAREACGDKASPTESREALVASREAPFRPLVRAMLDALDRRNEVLAPAFRQLDVARAPWVRAAAAAAARAAPGAVVVALGGGLGETARAASATAARVVVVEENRYARRALEKKLPGCEVVAPRDFAGVACDVLLADALLAPGLLELRLVPRLRAARKLVSATTTILPRTATLRAALAWIGCGEVPSFAAAQRGAGAHPTPANLAAYDLSVLDNARWAPHPASGPPDIVRNDAHARVSRAVTVVDVDLMAILRGAPLSTPGAVAFPWLDGAEFANAVVTWVDAYESDGEAFASVQYVEPFRAAGREAVLPCAASSTRLWFEAPERGGVVFRRPGAGCDVPWGLFRANEWHFGMVRDGVRNGAYERAIRKTLAAQPRARFMDMGAGSGLLSIMARAASENATVLAVEMDNALSRVAASLATDDAGPSGAKTPLSLKPGASAVYGDKIETLPGKIDGAFDVFCAELMDTSGLGEALLPLMHGALERFAAKSVKTIPHRLRVWAAPLQLDAVVGEGERVPDPHWLPFCEEGKYVDLYRSRFSVLTREACVLDATCGSTPPAAALHLDLGAEVAGTCNGVAIYWDADLVEGADDDCTLTNAPHKEPTCWLHSFHALPPRRVAPGGDPLRISIAFDAALPRAPEVAWTADDRAPRSVVRTRAYAGPRAPPGPDPPDWSCGRDGTWLRDFAAHGRRGLVVDDLVKAHVSEGPPRDGAPMDEVASRLHLQLRARLEVYEAWMLIAAMPAAYGLHPRVALLDCMQAPRPGWRRMRAALIRALEARRPSEAARRRPRMAGAGDGAVETSNGSWLKKRKRSDGDEAPEDGDGDVLLLNVGGRSFATTYGTVRSAPGYLANLFKEGSGFRAPTRDADGRFFIDKNPDTFAVILEWLRDEGRLLPPAGLTGAMWLRLRSEADFFGLQDLREQLGGCRRLNFDGITLEQAERFENEPLDLVRVGFPVSAELLKDINVENELEIFYETGVPAHLLGPGVGIDKLIDEGYGLHSLFGLKIQLSAFGSHLDNGRGNLRRGECGYIGNLMTHANGIIINVTKNPYWTGIHKARIERAAQSRSAAARSSRGSRAKAGRAPAKTLRYSKAERPGPRGGCQKGASMADASTPLMPPGEGVAAAVSASVGAAAQRKPWYLQPIFLCCACCGVVAVVAGVVVFLMLFSEGSDDDWTNPLDDNMSNYVSPLQNDTSAFDGCVESDGQFTCQWGPRALQGRTRVIQRALLEFEKVRQFVLNDTNTSDVAMDLLIPQKLALRYSPRLMAAEIGGAAVGGYFAFTLYMPGPASQTTGLAPSYSSYMIVMHWNGTLRSVTPTSSLDDGYESTHMDALKLTGPDTILTYTNNWLEEKGYPYEWSWRQETKDTRDHHLKRLSKKKRFSSHDVQWGLDNKSYWQPTGGVNETVFAKFHANGTQQRQWYVPNCGDINHVQLVENETRAIISCRLSDSIVNYNMLTDRVEWVAGGENGTFTITDGTVTLAAGLSYWAGQHNVEYVGDDTYLMFDNAYNLYSPSRILSVVINETTQVAFVDFSYSPLNAYPQGYSETFGDNDRLPSKNHLTCWWPGLLDPDLDVMFDAQIQEVTPAQEVAWELSIYGGSDCSDTASYSCIRSINQGWKIYSVERFYDSPVVYNATFFNGTLEFLAHSSFKLSHRTTGRWDLLYEDRIVAAGEVVFDAYWKPSTVLAETTWGRNDSAVRYRNVGLVVTDVWERTTHVDVEFTPPHGYFT</sequence>
<evidence type="ECO:0000259" key="4">
    <source>
        <dbReference type="Pfam" id="PF02214"/>
    </source>
</evidence>
<dbReference type="Gene3D" id="3.40.50.150">
    <property type="entry name" value="Vaccinia Virus protein VP39"/>
    <property type="match status" value="1"/>
</dbReference>
<dbReference type="InterPro" id="IPR029063">
    <property type="entry name" value="SAM-dependent_MTases_sf"/>
</dbReference>
<reference evidence="5 6" key="1">
    <citation type="journal article" date="2011" name="Proc. Natl. Acad. Sci. U.S.A.">
        <title>Niche of harmful alga Aureococcus anophagefferens revealed through ecogenomics.</title>
        <authorList>
            <person name="Gobler C.J."/>
            <person name="Berry D.L."/>
            <person name="Dyhrman S.T."/>
            <person name="Wilhelm S.W."/>
            <person name="Salamov A."/>
            <person name="Lobanov A.V."/>
            <person name="Zhang Y."/>
            <person name="Collier J.L."/>
            <person name="Wurch L.L."/>
            <person name="Kustka A.B."/>
            <person name="Dill B.D."/>
            <person name="Shah M."/>
            <person name="VerBerkmoes N.C."/>
            <person name="Kuo A."/>
            <person name="Terry A."/>
            <person name="Pangilinan J."/>
            <person name="Lindquist E.A."/>
            <person name="Lucas S."/>
            <person name="Paulsen I.T."/>
            <person name="Hattenrath-Lehmann T.K."/>
            <person name="Talmage S.C."/>
            <person name="Walker E.A."/>
            <person name="Koch F."/>
            <person name="Burson A.M."/>
            <person name="Marcoval M.A."/>
            <person name="Tang Y.Z."/>
            <person name="Lecleir G.R."/>
            <person name="Coyne K.J."/>
            <person name="Berg G.M."/>
            <person name="Bertrand E.M."/>
            <person name="Saito M.A."/>
            <person name="Gladyshev V.N."/>
            <person name="Grigoriev I.V."/>
        </authorList>
    </citation>
    <scope>NUCLEOTIDE SEQUENCE [LARGE SCALE GENOMIC DNA]</scope>
    <source>
        <strain evidence="6">CCMP 1984</strain>
    </source>
</reference>
<dbReference type="InterPro" id="IPR003131">
    <property type="entry name" value="T1-type_BTB"/>
</dbReference>
<dbReference type="Pfam" id="PF02214">
    <property type="entry name" value="BTB_2"/>
    <property type="match status" value="1"/>
</dbReference>
<dbReference type="Proteomes" id="UP000002729">
    <property type="component" value="Unassembled WGS sequence"/>
</dbReference>
<name>F0YGZ1_AURAN</name>
<feature type="domain" description="Potassium channel tetramerisation-type BTB" evidence="4">
    <location>
        <begin position="1031"/>
        <end position="1122"/>
    </location>
</feature>
<dbReference type="eggNOG" id="KOG2714">
    <property type="taxonomic scope" value="Eukaryota"/>
</dbReference>
<feature type="region of interest" description="Disordered" evidence="2">
    <location>
        <begin position="986"/>
        <end position="1027"/>
    </location>
</feature>
<dbReference type="RefSeq" id="XP_009039703.1">
    <property type="nucleotide sequence ID" value="XM_009041455.1"/>
</dbReference>
<dbReference type="InParanoid" id="F0YGZ1"/>
<evidence type="ECO:0000313" key="6">
    <source>
        <dbReference type="Proteomes" id="UP000002729"/>
    </source>
</evidence>
<dbReference type="OrthoDB" id="5427350at2759"/>
<dbReference type="CDD" id="cd18316">
    <property type="entry name" value="BTB_POZ_KCTD-like"/>
    <property type="match status" value="1"/>
</dbReference>
<dbReference type="Gene3D" id="3.30.710.10">
    <property type="entry name" value="Potassium Channel Kv1.1, Chain A"/>
    <property type="match status" value="1"/>
</dbReference>
<dbReference type="PANTHER" id="PTHR11006">
    <property type="entry name" value="PROTEIN ARGININE N-METHYLTRANSFERASE"/>
    <property type="match status" value="1"/>
</dbReference>
<dbReference type="InterPro" id="IPR011333">
    <property type="entry name" value="SKP1/BTB/POZ_sf"/>
</dbReference>
<dbReference type="GO" id="GO:0016274">
    <property type="term" value="F:protein-arginine N-methyltransferase activity"/>
    <property type="evidence" value="ECO:0007669"/>
    <property type="project" value="InterPro"/>
</dbReference>
<feature type="transmembrane region" description="Helical" evidence="3">
    <location>
        <begin position="1342"/>
        <end position="1370"/>
    </location>
</feature>
<keyword evidence="3" id="KW-0812">Transmembrane</keyword>
<keyword evidence="6" id="KW-1185">Reference proteome</keyword>
<dbReference type="SUPFAM" id="SSF53335">
    <property type="entry name" value="S-adenosyl-L-methionine-dependent methyltransferases"/>
    <property type="match status" value="1"/>
</dbReference>
<organism evidence="6">
    <name type="scientific">Aureococcus anophagefferens</name>
    <name type="common">Harmful bloom alga</name>
    <dbReference type="NCBI Taxonomy" id="44056"/>
    <lineage>
        <taxon>Eukaryota</taxon>
        <taxon>Sar</taxon>
        <taxon>Stramenopiles</taxon>
        <taxon>Ochrophyta</taxon>
        <taxon>Pelagophyceae</taxon>
        <taxon>Pelagomonadales</taxon>
        <taxon>Pelagomonadaceae</taxon>
        <taxon>Aureococcus</taxon>
    </lineage>
</organism>
<proteinExistence type="predicted"/>
<feature type="region of interest" description="Disordered" evidence="2">
    <location>
        <begin position="1268"/>
        <end position="1310"/>
    </location>
</feature>
<dbReference type="EMBL" id="GL833140">
    <property type="protein sequence ID" value="EGB05572.1"/>
    <property type="molecule type" value="Genomic_DNA"/>
</dbReference>
<dbReference type="Gene3D" id="2.70.160.11">
    <property type="entry name" value="Hnrnp arginine n-methyltransferase1"/>
    <property type="match status" value="1"/>
</dbReference>
<keyword evidence="3" id="KW-1133">Transmembrane helix</keyword>
<dbReference type="GO" id="GO:0051260">
    <property type="term" value="P:protein homooligomerization"/>
    <property type="evidence" value="ECO:0007669"/>
    <property type="project" value="InterPro"/>
</dbReference>
<evidence type="ECO:0000256" key="1">
    <source>
        <dbReference type="ARBA" id="ARBA00022691"/>
    </source>
</evidence>
<accession>F0YGZ1</accession>
<evidence type="ECO:0000313" key="5">
    <source>
        <dbReference type="EMBL" id="EGB05572.1"/>
    </source>
</evidence>
<dbReference type="KEGG" id="aaf:AURANDRAFT_66331"/>
<dbReference type="SUPFAM" id="SSF54695">
    <property type="entry name" value="POZ domain"/>
    <property type="match status" value="1"/>
</dbReference>
<dbReference type="GeneID" id="20225747"/>
<keyword evidence="1" id="KW-0949">S-adenosyl-L-methionine</keyword>
<dbReference type="InterPro" id="IPR025799">
    <property type="entry name" value="Arg_MeTrfase"/>
</dbReference>
<dbReference type="PANTHER" id="PTHR11006:SF4">
    <property type="entry name" value="PROTEIN ARGININE N-METHYLTRANSFERASE 7"/>
    <property type="match status" value="1"/>
</dbReference>
<gene>
    <name evidence="5" type="ORF">AURANDRAFT_66331</name>
</gene>